<dbReference type="AlphaFoldDB" id="A0A0G4I8X7"/>
<evidence type="ECO:0000313" key="1">
    <source>
        <dbReference type="EMBL" id="CEM53575.1"/>
    </source>
</evidence>
<proteinExistence type="predicted"/>
<dbReference type="VEuPathDB" id="CryptoDB:Cvel_12082"/>
<sequence>MSKSGAGLFISGDKKFVMKIDQDESMYDEMFTLALNRSLLIGPSHYPESPDHAALRKQYVLLNPYVFNKPMVMATYKSSGLFGSEYKVSITPHVGTMYKELIERYIAYGISVKGVPYTRTNSSRTFTPGQELEFPEAKLISLIDVKATNNNEEGRYTLEKKSGSEEDMKKAREEATLDKIKKEKRGFLRELENGWTSDKWRCYHYDVNNFLSCLRLMPLTKDNKAIEKDQAYAIDKFKVRTGWPAPKSMTCKDLLFWDSKRLGGNESPYCMKDVFKLQTESSHCELQQSKCSCRFLMSLEWRC</sequence>
<gene>
    <name evidence="1" type="ORF">Cvel_12082</name>
</gene>
<accession>A0A0G4I8X7</accession>
<name>A0A0G4I8X7_9ALVE</name>
<dbReference type="EMBL" id="CDMZ01005707">
    <property type="protein sequence ID" value="CEM53575.1"/>
    <property type="molecule type" value="Genomic_DNA"/>
</dbReference>
<reference evidence="1" key="1">
    <citation type="submission" date="2014-11" db="EMBL/GenBank/DDBJ databases">
        <authorList>
            <person name="Otto D Thomas"/>
            <person name="Naeem Raeece"/>
        </authorList>
    </citation>
    <scope>NUCLEOTIDE SEQUENCE</scope>
</reference>
<organism evidence="1">
    <name type="scientific">Chromera velia CCMP2878</name>
    <dbReference type="NCBI Taxonomy" id="1169474"/>
    <lineage>
        <taxon>Eukaryota</taxon>
        <taxon>Sar</taxon>
        <taxon>Alveolata</taxon>
        <taxon>Colpodellida</taxon>
        <taxon>Chromeraceae</taxon>
        <taxon>Chromera</taxon>
    </lineage>
</organism>
<protein>
    <submittedName>
        <fullName evidence="1">Uncharacterized protein</fullName>
    </submittedName>
</protein>